<sequence length="189" mass="21908">MRIYMNKREQILNATLKLIVQKGIESTPMSEIAKAADTGMGAIYNYFPNKESLVNELYFYLKTKESSIIAEGYDKSLSVKQRFVYLWKKMITYFLSEPLDFMFLEQFYYSPAIDPKAKHHGSLYLKDLDEVYLDGQKQQLMKDGDVKEWIGFTSGSLVSLVKLHHSNYIALKEVTIDNYIQAAWDAVKN</sequence>
<feature type="domain" description="HTH tetR-type" evidence="3">
    <location>
        <begin position="5"/>
        <end position="65"/>
    </location>
</feature>
<name>A0A127VKM8_9SPHI</name>
<dbReference type="PANTHER" id="PTHR30055">
    <property type="entry name" value="HTH-TYPE TRANSCRIPTIONAL REGULATOR RUTR"/>
    <property type="match status" value="1"/>
</dbReference>
<dbReference type="EMBL" id="CP014504">
    <property type="protein sequence ID" value="AMQ01850.1"/>
    <property type="molecule type" value="Genomic_DNA"/>
</dbReference>
<keyword evidence="1 2" id="KW-0238">DNA-binding</keyword>
<proteinExistence type="predicted"/>
<dbReference type="PATRIC" id="fig|188932.3.peg.5223"/>
<dbReference type="Gene3D" id="1.10.357.10">
    <property type="entry name" value="Tetracycline Repressor, domain 2"/>
    <property type="match status" value="1"/>
</dbReference>
<evidence type="ECO:0000313" key="4">
    <source>
        <dbReference type="EMBL" id="AMQ01850.1"/>
    </source>
</evidence>
<dbReference type="PANTHER" id="PTHR30055:SF207">
    <property type="entry name" value="HTH-TYPE TRANSCRIPTIONAL REPRESSOR FATR"/>
    <property type="match status" value="1"/>
</dbReference>
<dbReference type="GO" id="GO:0003700">
    <property type="term" value="F:DNA-binding transcription factor activity"/>
    <property type="evidence" value="ECO:0007669"/>
    <property type="project" value="TreeGrafter"/>
</dbReference>
<dbReference type="OrthoDB" id="6430772at2"/>
<dbReference type="Proteomes" id="UP000071561">
    <property type="component" value="Chromosome"/>
</dbReference>
<dbReference type="InterPro" id="IPR054422">
    <property type="entry name" value="TetR-like_HI_0893_C"/>
</dbReference>
<feature type="DNA-binding region" description="H-T-H motif" evidence="2">
    <location>
        <begin position="28"/>
        <end position="47"/>
    </location>
</feature>
<organism evidence="4 5">
    <name type="scientific">Pedobacter cryoconitis</name>
    <dbReference type="NCBI Taxonomy" id="188932"/>
    <lineage>
        <taxon>Bacteria</taxon>
        <taxon>Pseudomonadati</taxon>
        <taxon>Bacteroidota</taxon>
        <taxon>Sphingobacteriia</taxon>
        <taxon>Sphingobacteriales</taxon>
        <taxon>Sphingobacteriaceae</taxon>
        <taxon>Pedobacter</taxon>
    </lineage>
</organism>
<dbReference type="KEGG" id="pcm:AY601_5036"/>
<dbReference type="PRINTS" id="PR00455">
    <property type="entry name" value="HTHTETR"/>
</dbReference>
<dbReference type="PROSITE" id="PS50977">
    <property type="entry name" value="HTH_TETR_2"/>
    <property type="match status" value="1"/>
</dbReference>
<evidence type="ECO:0000256" key="1">
    <source>
        <dbReference type="ARBA" id="ARBA00023125"/>
    </source>
</evidence>
<protein>
    <recommendedName>
        <fullName evidence="3">HTH tetR-type domain-containing protein</fullName>
    </recommendedName>
</protein>
<evidence type="ECO:0000313" key="5">
    <source>
        <dbReference type="Proteomes" id="UP000071561"/>
    </source>
</evidence>
<dbReference type="Pfam" id="PF22604">
    <property type="entry name" value="TetR_HI_0893_C"/>
    <property type="match status" value="1"/>
</dbReference>
<dbReference type="GO" id="GO:0000976">
    <property type="term" value="F:transcription cis-regulatory region binding"/>
    <property type="evidence" value="ECO:0007669"/>
    <property type="project" value="TreeGrafter"/>
</dbReference>
<accession>A0A127VKM8</accession>
<evidence type="ECO:0000256" key="2">
    <source>
        <dbReference type="PROSITE-ProRule" id="PRU00335"/>
    </source>
</evidence>
<keyword evidence="5" id="KW-1185">Reference proteome</keyword>
<reference evidence="4 5" key="1">
    <citation type="submission" date="2016-03" db="EMBL/GenBank/DDBJ databases">
        <title>Complete genome sequence of Pedobacter cryoconitis PAMC 27485.</title>
        <authorList>
            <person name="Lee J."/>
            <person name="Kim O.-S."/>
        </authorList>
    </citation>
    <scope>NUCLEOTIDE SEQUENCE [LARGE SCALE GENOMIC DNA]</scope>
    <source>
        <strain evidence="4 5">PAMC 27485</strain>
    </source>
</reference>
<dbReference type="AlphaFoldDB" id="A0A127VKM8"/>
<dbReference type="Pfam" id="PF00440">
    <property type="entry name" value="TetR_N"/>
    <property type="match status" value="1"/>
</dbReference>
<dbReference type="InterPro" id="IPR009057">
    <property type="entry name" value="Homeodomain-like_sf"/>
</dbReference>
<evidence type="ECO:0000259" key="3">
    <source>
        <dbReference type="PROSITE" id="PS50977"/>
    </source>
</evidence>
<dbReference type="InterPro" id="IPR001647">
    <property type="entry name" value="HTH_TetR"/>
</dbReference>
<gene>
    <name evidence="4" type="ORF">AY601_5036</name>
</gene>
<dbReference type="SUPFAM" id="SSF46689">
    <property type="entry name" value="Homeodomain-like"/>
    <property type="match status" value="1"/>
</dbReference>
<dbReference type="InterPro" id="IPR050109">
    <property type="entry name" value="HTH-type_TetR-like_transc_reg"/>
</dbReference>